<name>A0ABW0ZFD3_9ACTN</name>
<feature type="domain" description="L,D-TPase catalytic" evidence="8">
    <location>
        <begin position="193"/>
        <end position="305"/>
    </location>
</feature>
<gene>
    <name evidence="9" type="ORF">ACFPQB_08480</name>
</gene>
<dbReference type="RefSeq" id="WP_136433940.1">
    <property type="nucleotide sequence ID" value="NZ_JBHSNS010000003.1"/>
</dbReference>
<reference evidence="10" key="1">
    <citation type="journal article" date="2019" name="Int. J. Syst. Evol. Microbiol.">
        <title>The Global Catalogue of Microorganisms (GCM) 10K type strain sequencing project: providing services to taxonomists for standard genome sequencing and annotation.</title>
        <authorList>
            <consortium name="The Broad Institute Genomics Platform"/>
            <consortium name="The Broad Institute Genome Sequencing Center for Infectious Disease"/>
            <person name="Wu L."/>
            <person name="Ma J."/>
        </authorList>
    </citation>
    <scope>NUCLEOTIDE SEQUENCE [LARGE SCALE GENOMIC DNA]</scope>
    <source>
        <strain evidence="10">YIM 94188</strain>
    </source>
</reference>
<dbReference type="Gene3D" id="1.10.101.10">
    <property type="entry name" value="PGBD-like superfamily/PGBD"/>
    <property type="match status" value="1"/>
</dbReference>
<dbReference type="InterPro" id="IPR002477">
    <property type="entry name" value="Peptidoglycan-bd-like"/>
</dbReference>
<sequence length="314" mass="34240">MNTKLLVARRITLLTVVAAVCSVLAYGAGWAARSTTLPWDEAPRPAGAPMDDGPAAMAGGEPAQKPAQQPAQQPEHQPAEDQPAEPEQLEVPGPALLVPGAEGDRVRDLQARLKQIDWFHATVTGFYGDVTTEAVRGFQAKRGIAVTGEVDQRTLDRLHRMTRAPSRAELTGQPPPSGANRPGALDSRCTTGRALCVDKSSRTLRWVVDGEVRRTVDVRFGSSELPTREGAFSVQRKSREHVSSLYHTPMPYAMFFSGGQAVHYSPDFAATGYDGASHGCVNVRDEEAVAWLYEQVQVGDRVIVYWSRELSPRR</sequence>
<organism evidence="9 10">
    <name type="scientific">Nocardioides vastitatis</name>
    <dbReference type="NCBI Taxonomy" id="2568655"/>
    <lineage>
        <taxon>Bacteria</taxon>
        <taxon>Bacillati</taxon>
        <taxon>Actinomycetota</taxon>
        <taxon>Actinomycetes</taxon>
        <taxon>Propionibacteriales</taxon>
        <taxon>Nocardioidaceae</taxon>
        <taxon>Nocardioides</taxon>
    </lineage>
</organism>
<dbReference type="Proteomes" id="UP001596072">
    <property type="component" value="Unassembled WGS sequence"/>
</dbReference>
<dbReference type="Pfam" id="PF01471">
    <property type="entry name" value="PG_binding_1"/>
    <property type="match status" value="1"/>
</dbReference>
<comment type="pathway">
    <text evidence="1 6">Cell wall biogenesis; peptidoglycan biosynthesis.</text>
</comment>
<dbReference type="Pfam" id="PF03734">
    <property type="entry name" value="YkuD"/>
    <property type="match status" value="1"/>
</dbReference>
<keyword evidence="2" id="KW-0808">Transferase</keyword>
<evidence type="ECO:0000256" key="1">
    <source>
        <dbReference type="ARBA" id="ARBA00004752"/>
    </source>
</evidence>
<evidence type="ECO:0000313" key="10">
    <source>
        <dbReference type="Proteomes" id="UP001596072"/>
    </source>
</evidence>
<dbReference type="PANTHER" id="PTHR30582">
    <property type="entry name" value="L,D-TRANSPEPTIDASE"/>
    <property type="match status" value="1"/>
</dbReference>
<dbReference type="InterPro" id="IPR038063">
    <property type="entry name" value="Transpep_catalytic_dom"/>
</dbReference>
<feature type="active site" description="Nucleophile" evidence="6">
    <location>
        <position position="280"/>
    </location>
</feature>
<evidence type="ECO:0000256" key="3">
    <source>
        <dbReference type="ARBA" id="ARBA00022960"/>
    </source>
</evidence>
<evidence type="ECO:0000256" key="6">
    <source>
        <dbReference type="PROSITE-ProRule" id="PRU01373"/>
    </source>
</evidence>
<dbReference type="InterPro" id="IPR050979">
    <property type="entry name" value="LD-transpeptidase"/>
</dbReference>
<protein>
    <submittedName>
        <fullName evidence="9">L,D-transpeptidase family protein</fullName>
    </submittedName>
</protein>
<feature type="region of interest" description="Disordered" evidence="7">
    <location>
        <begin position="163"/>
        <end position="186"/>
    </location>
</feature>
<keyword evidence="10" id="KW-1185">Reference proteome</keyword>
<evidence type="ECO:0000256" key="2">
    <source>
        <dbReference type="ARBA" id="ARBA00022679"/>
    </source>
</evidence>
<dbReference type="InterPro" id="IPR036366">
    <property type="entry name" value="PGBDSf"/>
</dbReference>
<keyword evidence="5 6" id="KW-0961">Cell wall biogenesis/degradation</keyword>
<dbReference type="SUPFAM" id="SSF141523">
    <property type="entry name" value="L,D-transpeptidase catalytic domain-like"/>
    <property type="match status" value="1"/>
</dbReference>
<dbReference type="CDD" id="cd16913">
    <property type="entry name" value="YkuD_like"/>
    <property type="match status" value="1"/>
</dbReference>
<dbReference type="InterPro" id="IPR005490">
    <property type="entry name" value="LD_TPept_cat_dom"/>
</dbReference>
<dbReference type="PROSITE" id="PS52029">
    <property type="entry name" value="LD_TPASE"/>
    <property type="match status" value="1"/>
</dbReference>
<dbReference type="PANTHER" id="PTHR30582:SF33">
    <property type="entry name" value="EXPORTED PROTEIN"/>
    <property type="match status" value="1"/>
</dbReference>
<dbReference type="EMBL" id="JBHSNS010000003">
    <property type="protein sequence ID" value="MFC5728953.1"/>
    <property type="molecule type" value="Genomic_DNA"/>
</dbReference>
<evidence type="ECO:0000256" key="5">
    <source>
        <dbReference type="ARBA" id="ARBA00023316"/>
    </source>
</evidence>
<proteinExistence type="predicted"/>
<evidence type="ECO:0000259" key="8">
    <source>
        <dbReference type="PROSITE" id="PS52029"/>
    </source>
</evidence>
<dbReference type="InterPro" id="IPR036365">
    <property type="entry name" value="PGBD-like_sf"/>
</dbReference>
<evidence type="ECO:0000313" key="9">
    <source>
        <dbReference type="EMBL" id="MFC5728953.1"/>
    </source>
</evidence>
<dbReference type="SUPFAM" id="SSF47090">
    <property type="entry name" value="PGBD-like"/>
    <property type="match status" value="1"/>
</dbReference>
<evidence type="ECO:0000256" key="7">
    <source>
        <dbReference type="SAM" id="MobiDB-lite"/>
    </source>
</evidence>
<feature type="active site" description="Proton donor/acceptor" evidence="6">
    <location>
        <position position="263"/>
    </location>
</feature>
<feature type="compositionally biased region" description="Low complexity" evidence="7">
    <location>
        <begin position="44"/>
        <end position="76"/>
    </location>
</feature>
<keyword evidence="4 6" id="KW-0573">Peptidoglycan synthesis</keyword>
<accession>A0ABW0ZFD3</accession>
<keyword evidence="3 6" id="KW-0133">Cell shape</keyword>
<evidence type="ECO:0000256" key="4">
    <source>
        <dbReference type="ARBA" id="ARBA00022984"/>
    </source>
</evidence>
<dbReference type="Gene3D" id="2.40.440.10">
    <property type="entry name" value="L,D-transpeptidase catalytic domain-like"/>
    <property type="match status" value="1"/>
</dbReference>
<feature type="region of interest" description="Disordered" evidence="7">
    <location>
        <begin position="38"/>
        <end position="87"/>
    </location>
</feature>
<comment type="caution">
    <text evidence="9">The sequence shown here is derived from an EMBL/GenBank/DDBJ whole genome shotgun (WGS) entry which is preliminary data.</text>
</comment>